<accession>A0ABV4CIY5</accession>
<keyword evidence="4" id="KW-0004">4Fe-4S</keyword>
<dbReference type="InterPro" id="IPR034768">
    <property type="entry name" value="4FE4S_WBL"/>
</dbReference>
<evidence type="ECO:0000256" key="11">
    <source>
        <dbReference type="ARBA" id="ARBA00023163"/>
    </source>
</evidence>
<dbReference type="EMBL" id="JBGEHV010000030">
    <property type="protein sequence ID" value="MEY8041057.1"/>
    <property type="molecule type" value="Genomic_DNA"/>
</dbReference>
<comment type="subcellular location">
    <subcellularLocation>
        <location evidence="2">Cytoplasm</location>
    </subcellularLocation>
</comment>
<evidence type="ECO:0000256" key="4">
    <source>
        <dbReference type="ARBA" id="ARBA00022485"/>
    </source>
</evidence>
<dbReference type="Proteomes" id="UP001564626">
    <property type="component" value="Unassembled WGS sequence"/>
</dbReference>
<keyword evidence="8" id="KW-0805">Transcription regulation</keyword>
<reference evidence="13 14" key="1">
    <citation type="submission" date="2024-08" db="EMBL/GenBank/DDBJ databases">
        <title>Genome mining of Saccharopolyspora cebuensis PGLac3 from Nigerian medicinal plant.</title>
        <authorList>
            <person name="Ezeobiora C.E."/>
            <person name="Igbokwe N.H."/>
            <person name="Amin D.H."/>
            <person name="Mendie U.E."/>
        </authorList>
    </citation>
    <scope>NUCLEOTIDE SEQUENCE [LARGE SCALE GENOMIC DNA]</scope>
    <source>
        <strain evidence="13 14">PGLac3</strain>
    </source>
</reference>
<evidence type="ECO:0000256" key="9">
    <source>
        <dbReference type="ARBA" id="ARBA00023125"/>
    </source>
</evidence>
<evidence type="ECO:0000256" key="2">
    <source>
        <dbReference type="ARBA" id="ARBA00004496"/>
    </source>
</evidence>
<organism evidence="13 14">
    <name type="scientific">Saccharopolyspora cebuensis</name>
    <dbReference type="NCBI Taxonomy" id="418759"/>
    <lineage>
        <taxon>Bacteria</taxon>
        <taxon>Bacillati</taxon>
        <taxon>Actinomycetota</taxon>
        <taxon>Actinomycetes</taxon>
        <taxon>Pseudonocardiales</taxon>
        <taxon>Pseudonocardiaceae</taxon>
        <taxon>Saccharopolyspora</taxon>
    </lineage>
</organism>
<evidence type="ECO:0000256" key="1">
    <source>
        <dbReference type="ARBA" id="ARBA00001966"/>
    </source>
</evidence>
<evidence type="ECO:0000259" key="12">
    <source>
        <dbReference type="PROSITE" id="PS51674"/>
    </source>
</evidence>
<protein>
    <submittedName>
        <fullName evidence="13">WhiB family transcriptional regulator</fullName>
    </submittedName>
</protein>
<comment type="caution">
    <text evidence="13">The sequence shown here is derived from an EMBL/GenBank/DDBJ whole genome shotgun (WGS) entry which is preliminary data.</text>
</comment>
<evidence type="ECO:0000256" key="8">
    <source>
        <dbReference type="ARBA" id="ARBA00023015"/>
    </source>
</evidence>
<keyword evidence="10" id="KW-1015">Disulfide bond</keyword>
<evidence type="ECO:0000256" key="5">
    <source>
        <dbReference type="ARBA" id="ARBA00022723"/>
    </source>
</evidence>
<proteinExistence type="inferred from homology"/>
<sequence length="101" mass="11368">MSTELRIARGDQLWHLLTRLNGGHPECAEVDMEAFFPDRAPDVSEIRQAKAVCARCEISEACREFAVRTHQVGIWGGTTGRDRKEIRRARRMGETGVEEAA</sequence>
<dbReference type="Pfam" id="PF02467">
    <property type="entry name" value="Whib"/>
    <property type="match status" value="1"/>
</dbReference>
<keyword evidence="14" id="KW-1185">Reference proteome</keyword>
<keyword evidence="7" id="KW-0411">Iron-sulfur</keyword>
<evidence type="ECO:0000313" key="13">
    <source>
        <dbReference type="EMBL" id="MEY8041057.1"/>
    </source>
</evidence>
<dbReference type="PANTHER" id="PTHR38839:SF4">
    <property type="entry name" value="TRANSCRIPTIONAL REGULATOR WHIB"/>
    <property type="match status" value="1"/>
</dbReference>
<dbReference type="PANTHER" id="PTHR38839">
    <property type="entry name" value="TRANSCRIPTIONAL REGULATOR WHID-RELATED"/>
    <property type="match status" value="1"/>
</dbReference>
<gene>
    <name evidence="13" type="ORF">AB8O55_16730</name>
</gene>
<evidence type="ECO:0000256" key="10">
    <source>
        <dbReference type="ARBA" id="ARBA00023157"/>
    </source>
</evidence>
<evidence type="ECO:0000256" key="6">
    <source>
        <dbReference type="ARBA" id="ARBA00023004"/>
    </source>
</evidence>
<evidence type="ECO:0000313" key="14">
    <source>
        <dbReference type="Proteomes" id="UP001564626"/>
    </source>
</evidence>
<dbReference type="PROSITE" id="PS51674">
    <property type="entry name" value="4FE4S_WBL"/>
    <property type="match status" value="1"/>
</dbReference>
<comment type="similarity">
    <text evidence="3">Belongs to the WhiB family.</text>
</comment>
<comment type="cofactor">
    <cofactor evidence="1">
        <name>[4Fe-4S] cluster</name>
        <dbReference type="ChEBI" id="CHEBI:49883"/>
    </cofactor>
</comment>
<dbReference type="InterPro" id="IPR003482">
    <property type="entry name" value="Whib"/>
</dbReference>
<dbReference type="RefSeq" id="WP_345368303.1">
    <property type="nucleotide sequence ID" value="NZ_BAABII010000035.1"/>
</dbReference>
<keyword evidence="11" id="KW-0804">Transcription</keyword>
<name>A0ABV4CIY5_9PSEU</name>
<feature type="domain" description="4Fe-4S Wbl-type" evidence="12">
    <location>
        <begin position="26"/>
        <end position="85"/>
    </location>
</feature>
<keyword evidence="6" id="KW-0408">Iron</keyword>
<keyword evidence="5" id="KW-0479">Metal-binding</keyword>
<evidence type="ECO:0000256" key="7">
    <source>
        <dbReference type="ARBA" id="ARBA00023014"/>
    </source>
</evidence>
<evidence type="ECO:0000256" key="3">
    <source>
        <dbReference type="ARBA" id="ARBA00006597"/>
    </source>
</evidence>
<keyword evidence="9" id="KW-0238">DNA-binding</keyword>